<dbReference type="Proteomes" id="UP000326994">
    <property type="component" value="Unassembled WGS sequence"/>
</dbReference>
<dbReference type="RefSeq" id="WP_151894855.1">
    <property type="nucleotide sequence ID" value="NZ_BKCF01000005.1"/>
</dbReference>
<protein>
    <submittedName>
        <fullName evidence="1">Uncharacterized protein</fullName>
    </submittedName>
</protein>
<dbReference type="AlphaFoldDB" id="A0A5J4G098"/>
<sequence>MKKIVTLIALLIVVVAFPQNFKPGKVSKKELEETENALNPKSNAAVLYREHRTAFVYNQSKGFEQVTNVFERIKIYNPEGYRWATKKIKSYNHGSDREEVSSIKGTTFNLVGGKVKKTKLDKSNVFKERLNDYFMENKLTMPNLQPGSVIEIEYTVQSPFLGITDIPLQYEIPINKMMVDVKIPDFYVYRNYANPQASNSFTFEESDKNIEVVIRERSGLGTANYGNFKRGGGSSGIQSYKERRYLLEEVNVPPIKRAAYIDNLDNYAAKAVWELTVIKNGNGIPKMLSNSWESVSKTIYERDDFINSINNSSFYEDDLKNALGAETDPSVKMQIVYDLVKNKVRWNGYYGYFPEQGTKKAYKEGKGNVGDVNLLLISMLRKAQINVLPVLISSKSNGIPLFPTRYGFNYLIAQVEIGGNTYLLDATKLYTTINVLPERAINWQGRVILPDGSSDWVPLYPDFSSQKLSYVQAEINPDGTLSAKVRGRMGDHYAKEYRTEFYGKNANDQIDGMDKNGEDVKFSNLETKDLNAFTKNITLSYDANATSLVETINDEIYISPMLFFAQKENPFKENTREYPVFFDFPKSDKYNITIKIPEGYTVKSLPESAKSALAGDAVTYSYLISESNGMIQLAVAMDINKPILLPSDYQFIKDMFGQIVGKENEKIVLSKI</sequence>
<gene>
    <name evidence="1" type="ORF">ULMS_24420</name>
</gene>
<organism evidence="1 2">
    <name type="scientific">Patiriisocius marinistellae</name>
    <dbReference type="NCBI Taxonomy" id="2494560"/>
    <lineage>
        <taxon>Bacteria</taxon>
        <taxon>Pseudomonadati</taxon>
        <taxon>Bacteroidota</taxon>
        <taxon>Flavobacteriia</taxon>
        <taxon>Flavobacteriales</taxon>
        <taxon>Flavobacteriaceae</taxon>
        <taxon>Patiriisocius</taxon>
    </lineage>
</organism>
<accession>A0A5J4G098</accession>
<keyword evidence="2" id="KW-1185">Reference proteome</keyword>
<name>A0A5J4G098_9FLAO</name>
<evidence type="ECO:0000313" key="2">
    <source>
        <dbReference type="Proteomes" id="UP000326994"/>
    </source>
</evidence>
<dbReference type="EMBL" id="BKCF01000005">
    <property type="protein sequence ID" value="GEQ86934.1"/>
    <property type="molecule type" value="Genomic_DNA"/>
</dbReference>
<comment type="caution">
    <text evidence="1">The sequence shown here is derived from an EMBL/GenBank/DDBJ whole genome shotgun (WGS) entry which is preliminary data.</text>
</comment>
<dbReference type="Gene3D" id="3.10.620.30">
    <property type="match status" value="1"/>
</dbReference>
<reference evidence="1 2" key="1">
    <citation type="submission" date="2019-08" db="EMBL/GenBank/DDBJ databases">
        <title>Ulvibacter marinistellae sp. nov., isolated from a starfish, Patiria pectinifera.</title>
        <authorList>
            <person name="Kawano K."/>
            <person name="Ushijima N."/>
            <person name="Kihara M."/>
            <person name="Itoh H."/>
        </authorList>
    </citation>
    <scope>NUCLEOTIDE SEQUENCE [LARGE SCALE GENOMIC DNA]</scope>
    <source>
        <strain evidence="1 2">KK4</strain>
    </source>
</reference>
<proteinExistence type="predicted"/>
<evidence type="ECO:0000313" key="1">
    <source>
        <dbReference type="EMBL" id="GEQ86934.1"/>
    </source>
</evidence>
<dbReference type="Gene3D" id="2.60.120.1130">
    <property type="match status" value="1"/>
</dbReference>
<dbReference type="Gene3D" id="2.60.40.3140">
    <property type="match status" value="1"/>
</dbReference>
<dbReference type="OrthoDB" id="98874at2"/>